<dbReference type="GO" id="GO:0006401">
    <property type="term" value="P:RNA catabolic process"/>
    <property type="evidence" value="ECO:0007669"/>
    <property type="project" value="UniProtKB-ARBA"/>
</dbReference>
<dbReference type="PROSITE" id="PS00530">
    <property type="entry name" value="RNASE_T2_1"/>
    <property type="match status" value="1"/>
</dbReference>
<dbReference type="SUPFAM" id="SSF55895">
    <property type="entry name" value="Ribonuclease Rh-like"/>
    <property type="match status" value="1"/>
</dbReference>
<dbReference type="InterPro" id="IPR039378">
    <property type="entry name" value="RNase_T2_prok"/>
</dbReference>
<evidence type="ECO:0000313" key="5">
    <source>
        <dbReference type="Proteomes" id="UP000215616"/>
    </source>
</evidence>
<dbReference type="Pfam" id="PF00445">
    <property type="entry name" value="Ribonuclease_T2"/>
    <property type="match status" value="1"/>
</dbReference>
<comment type="similarity">
    <text evidence="1 2">Belongs to the RNase T2 family.</text>
</comment>
<dbReference type="InterPro" id="IPR001568">
    <property type="entry name" value="RNase_T2-like"/>
</dbReference>
<name>A0A258DG90_CAUVI</name>
<dbReference type="EMBL" id="NCDQ01000008">
    <property type="protein sequence ID" value="OYX06263.1"/>
    <property type="molecule type" value="Genomic_DNA"/>
</dbReference>
<feature type="signal peptide" evidence="3">
    <location>
        <begin position="1"/>
        <end position="26"/>
    </location>
</feature>
<sequence>MESPMKTAPAAILAAALALTAASAEASDLKACAIPPNVQPAPTEIPPPDEIHPNVPIAAYLLALYWSPEACRAGIPESDKAIQCEANRFGFTVHGLWPNGPDRVHPRYCRSSPPMSIKTVRANLCMTPSPWLLQHEWQAHGTCNWKTPEAYFKKTRQIRERLNVPDLDPGPDGTMTAGEIRQAFIARNRGVRAEGLNVRVKQGRLTEVWVCMDLKFKWAACRGGNGPADAVVVRVTPRASPGQQG</sequence>
<dbReference type="InterPro" id="IPR018188">
    <property type="entry name" value="RNase_T2_His_AS_1"/>
</dbReference>
<dbReference type="Gene3D" id="3.90.730.10">
    <property type="entry name" value="Ribonuclease T2-like"/>
    <property type="match status" value="1"/>
</dbReference>
<dbReference type="GO" id="GO:0003723">
    <property type="term" value="F:RNA binding"/>
    <property type="evidence" value="ECO:0007669"/>
    <property type="project" value="InterPro"/>
</dbReference>
<dbReference type="CDD" id="cd01062">
    <property type="entry name" value="RNase_T2_prok"/>
    <property type="match status" value="1"/>
</dbReference>
<feature type="chain" id="PRO_5012514016" evidence="3">
    <location>
        <begin position="27"/>
        <end position="245"/>
    </location>
</feature>
<evidence type="ECO:0000256" key="3">
    <source>
        <dbReference type="SAM" id="SignalP"/>
    </source>
</evidence>
<comment type="caution">
    <text evidence="4">The sequence shown here is derived from an EMBL/GenBank/DDBJ whole genome shotgun (WGS) entry which is preliminary data.</text>
</comment>
<dbReference type="PANTHER" id="PTHR11240:SF22">
    <property type="entry name" value="RIBONUCLEASE T2"/>
    <property type="match status" value="1"/>
</dbReference>
<evidence type="ECO:0000256" key="1">
    <source>
        <dbReference type="ARBA" id="ARBA00007469"/>
    </source>
</evidence>
<dbReference type="GO" id="GO:0033897">
    <property type="term" value="F:ribonuclease T2 activity"/>
    <property type="evidence" value="ECO:0007669"/>
    <property type="project" value="InterPro"/>
</dbReference>
<evidence type="ECO:0000256" key="2">
    <source>
        <dbReference type="RuleBase" id="RU004328"/>
    </source>
</evidence>
<accession>A0A258DG90</accession>
<keyword evidence="3" id="KW-0732">Signal</keyword>
<proteinExistence type="inferred from homology"/>
<evidence type="ECO:0000313" key="4">
    <source>
        <dbReference type="EMBL" id="OYX06263.1"/>
    </source>
</evidence>
<dbReference type="Proteomes" id="UP000215616">
    <property type="component" value="Unassembled WGS sequence"/>
</dbReference>
<reference evidence="4 5" key="1">
    <citation type="submission" date="2017-03" db="EMBL/GenBank/DDBJ databases">
        <title>Lifting the veil on microbial sulfur biogeochemistry in mining wastewaters.</title>
        <authorList>
            <person name="Kantor R.S."/>
            <person name="Colenbrander Nelson T."/>
            <person name="Marshall S."/>
            <person name="Bennett D."/>
            <person name="Apte S."/>
            <person name="Camacho D."/>
            <person name="Thomas B.C."/>
            <person name="Warren L.A."/>
            <person name="Banfield J.F."/>
        </authorList>
    </citation>
    <scope>NUCLEOTIDE SEQUENCE [LARGE SCALE GENOMIC DNA]</scope>
    <source>
        <strain evidence="4">32-67-7</strain>
    </source>
</reference>
<organism evidence="4 5">
    <name type="scientific">Caulobacter vibrioides</name>
    <name type="common">Caulobacter crescentus</name>
    <dbReference type="NCBI Taxonomy" id="155892"/>
    <lineage>
        <taxon>Bacteria</taxon>
        <taxon>Pseudomonadati</taxon>
        <taxon>Pseudomonadota</taxon>
        <taxon>Alphaproteobacteria</taxon>
        <taxon>Caulobacterales</taxon>
        <taxon>Caulobacteraceae</taxon>
        <taxon>Caulobacter</taxon>
    </lineage>
</organism>
<dbReference type="PANTHER" id="PTHR11240">
    <property type="entry name" value="RIBONUCLEASE T2"/>
    <property type="match status" value="1"/>
</dbReference>
<dbReference type="InterPro" id="IPR036430">
    <property type="entry name" value="RNase_T2-like_sf"/>
</dbReference>
<protein>
    <submittedName>
        <fullName evidence="4">Ribonuclease T</fullName>
    </submittedName>
</protein>
<gene>
    <name evidence="4" type="ORF">B7Z12_01040</name>
</gene>
<dbReference type="AlphaFoldDB" id="A0A258DG90"/>